<protein>
    <submittedName>
        <fullName evidence="2">Uncharacterized protein</fullName>
    </submittedName>
</protein>
<dbReference type="AlphaFoldDB" id="A0A7S1LV55"/>
<organism evidence="2">
    <name type="scientific">Alexandrium catenella</name>
    <name type="common">Red tide dinoflagellate</name>
    <name type="synonym">Gonyaulax catenella</name>
    <dbReference type="NCBI Taxonomy" id="2925"/>
    <lineage>
        <taxon>Eukaryota</taxon>
        <taxon>Sar</taxon>
        <taxon>Alveolata</taxon>
        <taxon>Dinophyceae</taxon>
        <taxon>Gonyaulacales</taxon>
        <taxon>Pyrocystaceae</taxon>
        <taxon>Alexandrium</taxon>
    </lineage>
</organism>
<feature type="region of interest" description="Disordered" evidence="1">
    <location>
        <begin position="217"/>
        <end position="262"/>
    </location>
</feature>
<sequence length="422" mass="45893">MPIPPAPEGPPESVKDLYWRLNQPMSGAMLEVYWRPDDDWIPAKFVTVPEDGRVRVKWINAGTTTDLPSHFVRNVGDGFGESEDPPLKRYLRTARPDWNEGDIIAVLAKLSAVGIAEARELYEAVLDDLNGYSDGINGLLRAHRQRILVPRTLNALKATGERMLGRRRVVEPELPPAAPVAAKAAARGREALDAQKPSSAEARAPAVEALLAEVRPGEVSSRFRHEDPVDAPPPQSGYMGSPPPAKHDSWQDSAPPKPVPAAPLAADSDGWAGDGFLASRVCCSNGHPLKKEPTPYDVNCDECGAELDEGAIMWRCDPCAYDLCTSCQVVKLRKAGGLPPAQKPLQPSPPRAEVQARAPVRSPPEGPRVHCPKGHGMRHEHPGHPVECNYCSKEMTEKVRAWSCAICGYHLCEGCAADRAEE</sequence>
<gene>
    <name evidence="2" type="ORF">ACAT0790_LOCUS14005</name>
</gene>
<reference evidence="2" key="1">
    <citation type="submission" date="2021-01" db="EMBL/GenBank/DDBJ databases">
        <authorList>
            <person name="Corre E."/>
            <person name="Pelletier E."/>
            <person name="Niang G."/>
            <person name="Scheremetjew M."/>
            <person name="Finn R."/>
            <person name="Kale V."/>
            <person name="Holt S."/>
            <person name="Cochrane G."/>
            <person name="Meng A."/>
            <person name="Brown T."/>
            <person name="Cohen L."/>
        </authorList>
    </citation>
    <scope>NUCLEOTIDE SEQUENCE</scope>
    <source>
        <strain evidence="2">OF101</strain>
    </source>
</reference>
<proteinExistence type="predicted"/>
<evidence type="ECO:0000256" key="1">
    <source>
        <dbReference type="SAM" id="MobiDB-lite"/>
    </source>
</evidence>
<dbReference type="SUPFAM" id="SSF57889">
    <property type="entry name" value="Cysteine-rich domain"/>
    <property type="match status" value="1"/>
</dbReference>
<dbReference type="EMBL" id="HBGE01023139">
    <property type="protein sequence ID" value="CAD9114223.1"/>
    <property type="molecule type" value="Transcribed_RNA"/>
</dbReference>
<feature type="region of interest" description="Disordered" evidence="1">
    <location>
        <begin position="338"/>
        <end position="380"/>
    </location>
</feature>
<name>A0A7S1LV55_ALECA</name>
<dbReference type="InterPro" id="IPR046349">
    <property type="entry name" value="C1-like_sf"/>
</dbReference>
<accession>A0A7S1LV55</accession>
<evidence type="ECO:0000313" key="2">
    <source>
        <dbReference type="EMBL" id="CAD9114223.1"/>
    </source>
</evidence>